<dbReference type="PANTHER" id="PTHR43395:SF10">
    <property type="entry name" value="CHEMOTAXIS PROTEIN CHEA"/>
    <property type="match status" value="1"/>
</dbReference>
<dbReference type="EC" id="2.7.13.3" evidence="3"/>
<comment type="caution">
    <text evidence="3">The sequence shown here is derived from an EMBL/GenBank/DDBJ whole genome shotgun (WGS) entry which is preliminary data.</text>
</comment>
<dbReference type="PANTHER" id="PTHR43395">
    <property type="entry name" value="SENSOR HISTIDINE KINASE CHEA"/>
    <property type="match status" value="1"/>
</dbReference>
<dbReference type="EMBL" id="MZGV01000018">
    <property type="protein sequence ID" value="OPJ61904.1"/>
    <property type="molecule type" value="Genomic_DNA"/>
</dbReference>
<dbReference type="Gene3D" id="1.20.120.160">
    <property type="entry name" value="HPT domain"/>
    <property type="match status" value="1"/>
</dbReference>
<keyword evidence="3" id="KW-0808">Transferase</keyword>
<feature type="domain" description="HPt" evidence="2">
    <location>
        <begin position="3"/>
        <end position="110"/>
    </location>
</feature>
<dbReference type="PROSITE" id="PS50894">
    <property type="entry name" value="HPT"/>
    <property type="match status" value="1"/>
</dbReference>
<proteinExistence type="predicted"/>
<dbReference type="InterPro" id="IPR036641">
    <property type="entry name" value="HPT_dom_sf"/>
</dbReference>
<keyword evidence="1" id="KW-0597">Phosphoprotein</keyword>
<dbReference type="Pfam" id="PF07194">
    <property type="entry name" value="P2"/>
    <property type="match status" value="1"/>
</dbReference>
<reference evidence="3 4" key="1">
    <citation type="submission" date="2017-03" db="EMBL/GenBank/DDBJ databases">
        <title>Genome sequence of Clostridium oryzae DSM 28571.</title>
        <authorList>
            <person name="Poehlein A."/>
            <person name="Daniel R."/>
        </authorList>
    </citation>
    <scope>NUCLEOTIDE SEQUENCE [LARGE SCALE GENOMIC DNA]</scope>
    <source>
        <strain evidence="3 4">DSM 28571</strain>
    </source>
</reference>
<evidence type="ECO:0000313" key="3">
    <source>
        <dbReference type="EMBL" id="OPJ61904.1"/>
    </source>
</evidence>
<dbReference type="InterPro" id="IPR051315">
    <property type="entry name" value="Bact_Chemotaxis_CheA"/>
</dbReference>
<gene>
    <name evidence="3" type="primary">cheA_2</name>
    <name evidence="3" type="ORF">CLORY_19960</name>
</gene>
<evidence type="ECO:0000256" key="1">
    <source>
        <dbReference type="PROSITE-ProRule" id="PRU00110"/>
    </source>
</evidence>
<feature type="modified residue" description="Phosphohistidine" evidence="1">
    <location>
        <position position="51"/>
    </location>
</feature>
<sequence>MADEYKNDSMLDIYIFETSQLIEQLEQLILYAERENEFSSNDINEIFRIMHTIKGSSAMMSYHNISTLAHELEELFYFIREKKVKYVNKSKLSDLVLDGIDFIKIELQKIKNCDDVDGNAADIINNIKKLLQASKDCNNNGDCKKQNKSTKILINKELVHKYDYKAVIKFEEESGMESFRAIMVLNNLKEHTDDYYYIPEDILESENCEGFIKRNGLIVFFNWDNEYEKIQTFLMIQLYH</sequence>
<dbReference type="InterPro" id="IPR035891">
    <property type="entry name" value="CheY-binding_CheA"/>
</dbReference>
<evidence type="ECO:0000313" key="4">
    <source>
        <dbReference type="Proteomes" id="UP000190080"/>
    </source>
</evidence>
<keyword evidence="4" id="KW-1185">Reference proteome</keyword>
<dbReference type="InterPro" id="IPR010808">
    <property type="entry name" value="CheA_P2-bd"/>
</dbReference>
<accession>A0A1V4IQ17</accession>
<protein>
    <submittedName>
        <fullName evidence="3">Chemotaxis protein CheA</fullName>
        <ecNumber evidence="3">2.7.13.3</ecNumber>
    </submittedName>
</protein>
<organism evidence="3 4">
    <name type="scientific">Clostridium oryzae</name>
    <dbReference type="NCBI Taxonomy" id="1450648"/>
    <lineage>
        <taxon>Bacteria</taxon>
        <taxon>Bacillati</taxon>
        <taxon>Bacillota</taxon>
        <taxon>Clostridia</taxon>
        <taxon>Eubacteriales</taxon>
        <taxon>Clostridiaceae</taxon>
        <taxon>Clostridium</taxon>
    </lineage>
</organism>
<dbReference type="Pfam" id="PF01627">
    <property type="entry name" value="Hpt"/>
    <property type="match status" value="1"/>
</dbReference>
<dbReference type="Proteomes" id="UP000190080">
    <property type="component" value="Unassembled WGS sequence"/>
</dbReference>
<dbReference type="GO" id="GO:0000155">
    <property type="term" value="F:phosphorelay sensor kinase activity"/>
    <property type="evidence" value="ECO:0007669"/>
    <property type="project" value="InterPro"/>
</dbReference>
<dbReference type="SMART" id="SM00073">
    <property type="entry name" value="HPT"/>
    <property type="match status" value="1"/>
</dbReference>
<dbReference type="STRING" id="1450648.CLORY_19960"/>
<dbReference type="CDD" id="cd00088">
    <property type="entry name" value="HPT"/>
    <property type="match status" value="1"/>
</dbReference>
<dbReference type="OrthoDB" id="9803176at2"/>
<dbReference type="AlphaFoldDB" id="A0A1V4IQ17"/>
<dbReference type="InterPro" id="IPR008207">
    <property type="entry name" value="Sig_transdc_His_kin_Hpt_dom"/>
</dbReference>
<name>A0A1V4IQ17_9CLOT</name>
<evidence type="ECO:0000259" key="2">
    <source>
        <dbReference type="PROSITE" id="PS50894"/>
    </source>
</evidence>
<dbReference type="SUPFAM" id="SSF47226">
    <property type="entry name" value="Histidine-containing phosphotransfer domain, HPT domain"/>
    <property type="match status" value="1"/>
</dbReference>
<dbReference type="SUPFAM" id="SSF55052">
    <property type="entry name" value="CheY-binding domain of CheA"/>
    <property type="match status" value="1"/>
</dbReference>